<name>A0A5M8FIU6_9GAMM</name>
<evidence type="ECO:0000313" key="3">
    <source>
        <dbReference type="Proteomes" id="UP000322981"/>
    </source>
</evidence>
<dbReference type="Proteomes" id="UP000322981">
    <property type="component" value="Unassembled WGS sequence"/>
</dbReference>
<feature type="domain" description="Amine oxidase" evidence="1">
    <location>
        <begin position="15"/>
        <end position="286"/>
    </location>
</feature>
<organism evidence="2 3">
    <name type="scientific">Thiohalocapsa marina</name>
    <dbReference type="NCBI Taxonomy" id="424902"/>
    <lineage>
        <taxon>Bacteria</taxon>
        <taxon>Pseudomonadati</taxon>
        <taxon>Pseudomonadota</taxon>
        <taxon>Gammaproteobacteria</taxon>
        <taxon>Chromatiales</taxon>
        <taxon>Chromatiaceae</taxon>
        <taxon>Thiohalocapsa</taxon>
    </lineage>
</organism>
<dbReference type="Pfam" id="PF01593">
    <property type="entry name" value="Amino_oxidase"/>
    <property type="match status" value="1"/>
</dbReference>
<dbReference type="AlphaFoldDB" id="A0A5M8FIU6"/>
<protein>
    <submittedName>
        <fullName evidence="2">NAD(P)-binding protein</fullName>
    </submittedName>
</protein>
<dbReference type="SUPFAM" id="SSF51905">
    <property type="entry name" value="FAD/NAD(P)-binding domain"/>
    <property type="match status" value="1"/>
</dbReference>
<dbReference type="PANTHER" id="PTHR42923:SF3">
    <property type="entry name" value="PROTOPORPHYRINOGEN OXIDASE"/>
    <property type="match status" value="1"/>
</dbReference>
<gene>
    <name evidence="2" type="ORF">F2Q65_15135</name>
</gene>
<evidence type="ECO:0000313" key="2">
    <source>
        <dbReference type="EMBL" id="KAA6183656.1"/>
    </source>
</evidence>
<dbReference type="OrthoDB" id="9769600at2"/>
<proteinExistence type="predicted"/>
<sequence>MTPQQHSHIVIGGGISGISAAHYATRAGIDSLVLEQDTRIGGCMQTAMFDTLDGFWIEAGSHSCFNSYGNLIDILEPLGLLPLATAKAKQSYALWRGGKRSSIFSALHLAELLRSLPRLFTQSKAGASVAEYYGRGLGRRNYQDLFGPAFRSVICQRADDFPAEALFRKKPRRKDVLRSFTMPEGLQQIPRAIAERSGIEVRTGQGVEAIETAPDSAQPGYILRLSDGSRLGCRHLTLAVPPDVAARLLQPLAPEAAAVISDIGVVEIDSLLLAFPKDALTIPELAGLISVDGPFLSAVSRDFLADPRWRGFAFHFPADTLDDAARVQAACTALDTTPEQAAAIRHTRNRLPSLRKGHGQRLQALDTSLQGSRIGVTGNWFLGVSIEDCVTRSRQEHVRRFGDDLPRRQ</sequence>
<dbReference type="InterPro" id="IPR050464">
    <property type="entry name" value="Zeta_carotene_desat/Oxidored"/>
</dbReference>
<reference evidence="2 3" key="1">
    <citation type="submission" date="2019-09" db="EMBL/GenBank/DDBJ databases">
        <title>Whole-genome sequence of the purple sulfur bacterium Thiohalocapsa marina DSM 19078.</title>
        <authorList>
            <person name="Kyndt J.A."/>
            <person name="Meyer T.E."/>
        </authorList>
    </citation>
    <scope>NUCLEOTIDE SEQUENCE [LARGE SCALE GENOMIC DNA]</scope>
    <source>
        <strain evidence="2 3">DSM 19078</strain>
    </source>
</reference>
<accession>A0A5M8FIU6</accession>
<dbReference type="InterPro" id="IPR036188">
    <property type="entry name" value="FAD/NAD-bd_sf"/>
</dbReference>
<dbReference type="RefSeq" id="WP_150094248.1">
    <property type="nucleotide sequence ID" value="NZ_JBFUOH010000012.1"/>
</dbReference>
<evidence type="ECO:0000259" key="1">
    <source>
        <dbReference type="Pfam" id="PF01593"/>
    </source>
</evidence>
<keyword evidence="3" id="KW-1185">Reference proteome</keyword>
<dbReference type="InterPro" id="IPR002937">
    <property type="entry name" value="Amino_oxidase"/>
</dbReference>
<dbReference type="GO" id="GO:0016491">
    <property type="term" value="F:oxidoreductase activity"/>
    <property type="evidence" value="ECO:0007669"/>
    <property type="project" value="InterPro"/>
</dbReference>
<dbReference type="Gene3D" id="3.50.50.60">
    <property type="entry name" value="FAD/NAD(P)-binding domain"/>
    <property type="match status" value="3"/>
</dbReference>
<dbReference type="PANTHER" id="PTHR42923">
    <property type="entry name" value="PROTOPORPHYRINOGEN OXIDASE"/>
    <property type="match status" value="1"/>
</dbReference>
<dbReference type="EMBL" id="VWXX01000030">
    <property type="protein sequence ID" value="KAA6183656.1"/>
    <property type="molecule type" value="Genomic_DNA"/>
</dbReference>
<comment type="caution">
    <text evidence="2">The sequence shown here is derived from an EMBL/GenBank/DDBJ whole genome shotgun (WGS) entry which is preliminary data.</text>
</comment>